<evidence type="ECO:0000256" key="3">
    <source>
        <dbReference type="ARBA" id="ARBA00023163"/>
    </source>
</evidence>
<protein>
    <submittedName>
        <fullName evidence="6">AraC family transcriptional regulator</fullName>
    </submittedName>
    <submittedName>
        <fullName evidence="5">Helix-turn-helix transcriptional regulator</fullName>
    </submittedName>
</protein>
<dbReference type="GO" id="GO:0003700">
    <property type="term" value="F:DNA-binding transcription factor activity"/>
    <property type="evidence" value="ECO:0007669"/>
    <property type="project" value="InterPro"/>
</dbReference>
<evidence type="ECO:0000313" key="5">
    <source>
        <dbReference type="EMBL" id="MFC2996287.1"/>
    </source>
</evidence>
<evidence type="ECO:0000256" key="1">
    <source>
        <dbReference type="ARBA" id="ARBA00023015"/>
    </source>
</evidence>
<dbReference type="InterPro" id="IPR020449">
    <property type="entry name" value="Tscrpt_reg_AraC-type_HTH"/>
</dbReference>
<dbReference type="PRINTS" id="PR00032">
    <property type="entry name" value="HTHARAC"/>
</dbReference>
<dbReference type="Pfam" id="PF12833">
    <property type="entry name" value="HTH_18"/>
    <property type="match status" value="1"/>
</dbReference>
<dbReference type="InterPro" id="IPR018060">
    <property type="entry name" value="HTH_AraC"/>
</dbReference>
<sequence length="344" mass="39895">MKKKEFSVHKHVVNNNRMGLRLWASQNDKIHIYDTAAQTWCNLDHFSGDRIPLKIVTKEYKDISCIANESNLGLKVVQASSLKKSPFYNVLTLALSPILSVDIEIPKILVLRLASRYFGIMTEIVTIHCQELNDSIVIRFNPNLPDQVSYHQIEGAMFGFTRLIGNLIHQWPNRVQFTHTPKTINNKIYQDFFHCSPVFKQSKNQLNYRISKSTYGLNYPLLINPIIYALRKQFPDMSLAQVISILLQVTLGFVSPTRQNIANALSISVRTLQRRLTEEGHTFNELLLKIRKKLVMEYLNYQYFTVEQISIFLGYKAKSQFLKAFRLWFGITPKEYRAKMNSAL</sequence>
<feature type="domain" description="HTH araC/xylS-type" evidence="4">
    <location>
        <begin position="259"/>
        <end position="339"/>
    </location>
</feature>
<evidence type="ECO:0000313" key="8">
    <source>
        <dbReference type="Proteomes" id="UP001595455"/>
    </source>
</evidence>
<dbReference type="SMART" id="SM00342">
    <property type="entry name" value="HTH_ARAC"/>
    <property type="match status" value="1"/>
</dbReference>
<evidence type="ECO:0000313" key="6">
    <source>
        <dbReference type="EMBL" id="RFC82210.1"/>
    </source>
</evidence>
<dbReference type="GO" id="GO:0000976">
    <property type="term" value="F:transcription cis-regulatory region binding"/>
    <property type="evidence" value="ECO:0007669"/>
    <property type="project" value="TreeGrafter"/>
</dbReference>
<dbReference type="EMBL" id="JBHRSF010000062">
    <property type="protein sequence ID" value="MFC2996287.1"/>
    <property type="molecule type" value="Genomic_DNA"/>
</dbReference>
<dbReference type="PROSITE" id="PS01124">
    <property type="entry name" value="HTH_ARAC_FAMILY_2"/>
    <property type="match status" value="1"/>
</dbReference>
<reference evidence="6 7" key="2">
    <citation type="submission" date="2018-08" db="EMBL/GenBank/DDBJ databases">
        <title>The draft genome of Acinetobacter sichuanensis strain WCHAc060041.</title>
        <authorList>
            <person name="Qin J."/>
            <person name="Feng Y."/>
            <person name="Zong Z."/>
        </authorList>
    </citation>
    <scope>NUCLEOTIDE SEQUENCE [LARGE SCALE GENOMIC DNA]</scope>
    <source>
        <strain evidence="6 7">WCHAc060041</strain>
    </source>
</reference>
<keyword evidence="3" id="KW-0804">Transcription</keyword>
<keyword evidence="8" id="KW-1185">Reference proteome</keyword>
<reference evidence="5" key="4">
    <citation type="submission" date="2024-09" db="EMBL/GenBank/DDBJ databases">
        <authorList>
            <person name="Sun Q."/>
            <person name="Mori K."/>
        </authorList>
    </citation>
    <scope>NUCLEOTIDE SEQUENCE</scope>
    <source>
        <strain evidence="5">KCTC 62575</strain>
    </source>
</reference>
<gene>
    <name evidence="5" type="ORF">ACFODO_13600</name>
    <name evidence="6" type="ORF">C9E89_017815</name>
</gene>
<dbReference type="Proteomes" id="UP001595455">
    <property type="component" value="Unassembled WGS sequence"/>
</dbReference>
<evidence type="ECO:0000256" key="2">
    <source>
        <dbReference type="ARBA" id="ARBA00023125"/>
    </source>
</evidence>
<dbReference type="GO" id="GO:0005829">
    <property type="term" value="C:cytosol"/>
    <property type="evidence" value="ECO:0007669"/>
    <property type="project" value="TreeGrafter"/>
</dbReference>
<dbReference type="RefSeq" id="WP_107009682.1">
    <property type="nucleotide sequence ID" value="NZ_JBHRSF010000062.1"/>
</dbReference>
<organism evidence="6 7">
    <name type="scientific">Acinetobacter sichuanensis</name>
    <dbReference type="NCBI Taxonomy" id="2136183"/>
    <lineage>
        <taxon>Bacteria</taxon>
        <taxon>Pseudomonadati</taxon>
        <taxon>Pseudomonadota</taxon>
        <taxon>Gammaproteobacteria</taxon>
        <taxon>Moraxellales</taxon>
        <taxon>Moraxellaceae</taxon>
        <taxon>Acinetobacter</taxon>
    </lineage>
</organism>
<dbReference type="Pfam" id="PF12625">
    <property type="entry name" value="Arabinose_bd"/>
    <property type="match status" value="1"/>
</dbReference>
<reference evidence="8" key="3">
    <citation type="journal article" date="2019" name="Int. J. Syst. Evol. Microbiol.">
        <title>The Global Catalogue of Microorganisms (GCM) 10K type strain sequencing project: providing services to taxonomists for standard genome sequencing and annotation.</title>
        <authorList>
            <consortium name="The Broad Institute Genomics Platform"/>
            <consortium name="The Broad Institute Genome Sequencing Center for Infectious Disease"/>
            <person name="Wu L."/>
            <person name="Ma J."/>
        </authorList>
    </citation>
    <scope>NUCLEOTIDE SEQUENCE [LARGE SCALE GENOMIC DNA]</scope>
    <source>
        <strain evidence="8">KCTC 62575</strain>
    </source>
</reference>
<reference evidence="5" key="1">
    <citation type="journal article" date="2014" name="Int. J. Syst. Evol. Microbiol.">
        <title>Complete genome of a new Firmicutes species belonging to the dominant human colonic microbiota ('Ruminococcus bicirculans') reveals two chromosomes and a selective capacity to utilize plant glucans.</title>
        <authorList>
            <consortium name="NISC Comparative Sequencing Program"/>
            <person name="Wegmann U."/>
            <person name="Louis P."/>
            <person name="Goesmann A."/>
            <person name="Henrissat B."/>
            <person name="Duncan S.H."/>
            <person name="Flint H.J."/>
        </authorList>
    </citation>
    <scope>NUCLEOTIDE SEQUENCE</scope>
    <source>
        <strain evidence="5">KCTC 62575</strain>
    </source>
</reference>
<dbReference type="Proteomes" id="UP000240957">
    <property type="component" value="Unassembled WGS sequence"/>
</dbReference>
<dbReference type="PANTHER" id="PTHR47894:SF4">
    <property type="entry name" value="HTH-TYPE TRANSCRIPTIONAL REGULATOR GADX"/>
    <property type="match status" value="1"/>
</dbReference>
<keyword evidence="1" id="KW-0805">Transcription regulation</keyword>
<comment type="caution">
    <text evidence="6">The sequence shown here is derived from an EMBL/GenBank/DDBJ whole genome shotgun (WGS) entry which is preliminary data.</text>
</comment>
<dbReference type="EMBL" id="PYIX02000040">
    <property type="protein sequence ID" value="RFC82210.1"/>
    <property type="molecule type" value="Genomic_DNA"/>
</dbReference>
<evidence type="ECO:0000313" key="7">
    <source>
        <dbReference type="Proteomes" id="UP000240957"/>
    </source>
</evidence>
<dbReference type="InterPro" id="IPR009057">
    <property type="entry name" value="Homeodomain-like_sf"/>
</dbReference>
<proteinExistence type="predicted"/>
<evidence type="ECO:0000259" key="4">
    <source>
        <dbReference type="PROSITE" id="PS01124"/>
    </source>
</evidence>
<name>A0A371YL82_9GAMM</name>
<dbReference type="AlphaFoldDB" id="A0A371YL82"/>
<dbReference type="SUPFAM" id="SSF46689">
    <property type="entry name" value="Homeodomain-like"/>
    <property type="match status" value="1"/>
</dbReference>
<dbReference type="Gene3D" id="1.10.10.60">
    <property type="entry name" value="Homeodomain-like"/>
    <property type="match status" value="1"/>
</dbReference>
<accession>A0A371YL82</accession>
<keyword evidence="2" id="KW-0238">DNA-binding</keyword>
<dbReference type="InterPro" id="IPR032687">
    <property type="entry name" value="AraC-type_N"/>
</dbReference>
<dbReference type="PANTHER" id="PTHR47894">
    <property type="entry name" value="HTH-TYPE TRANSCRIPTIONAL REGULATOR GADX"/>
    <property type="match status" value="1"/>
</dbReference>
<dbReference type="OrthoDB" id="5582699at2"/>